<evidence type="ECO:0000313" key="3">
    <source>
        <dbReference type="Proteomes" id="UP000295416"/>
    </source>
</evidence>
<dbReference type="InterPro" id="IPR033932">
    <property type="entry name" value="YtcJ-like"/>
</dbReference>
<protein>
    <recommendedName>
        <fullName evidence="1">Amidohydrolase 3 domain-containing protein</fullName>
    </recommendedName>
</protein>
<comment type="caution">
    <text evidence="2">The sequence shown here is derived from an EMBL/GenBank/DDBJ whole genome shotgun (WGS) entry which is preliminary data.</text>
</comment>
<reference evidence="2 3" key="1">
    <citation type="submission" date="2019-03" db="EMBL/GenBank/DDBJ databases">
        <title>Genomic Encyclopedia of Type Strains, Phase IV (KMG-IV): sequencing the most valuable type-strain genomes for metagenomic binning, comparative biology and taxonomic classification.</title>
        <authorList>
            <person name="Goeker M."/>
        </authorList>
    </citation>
    <scope>NUCLEOTIDE SEQUENCE [LARGE SCALE GENOMIC DNA]</scope>
    <source>
        <strain evidence="2 3">DSM 19377</strain>
    </source>
</reference>
<name>A0A4R2PBF6_9BACL</name>
<dbReference type="Pfam" id="PF07969">
    <property type="entry name" value="Amidohydro_3"/>
    <property type="match status" value="1"/>
</dbReference>
<dbReference type="SUPFAM" id="SSF51556">
    <property type="entry name" value="Metallo-dependent hydrolases"/>
    <property type="match status" value="1"/>
</dbReference>
<keyword evidence="3" id="KW-1185">Reference proteome</keyword>
<organism evidence="2 3">
    <name type="scientific">Scopulibacillus darangshiensis</name>
    <dbReference type="NCBI Taxonomy" id="442528"/>
    <lineage>
        <taxon>Bacteria</taxon>
        <taxon>Bacillati</taxon>
        <taxon>Bacillota</taxon>
        <taxon>Bacilli</taxon>
        <taxon>Bacillales</taxon>
        <taxon>Sporolactobacillaceae</taxon>
        <taxon>Scopulibacillus</taxon>
    </lineage>
</organism>
<proteinExistence type="predicted"/>
<dbReference type="InterPro" id="IPR011059">
    <property type="entry name" value="Metal-dep_hydrolase_composite"/>
</dbReference>
<dbReference type="SUPFAM" id="SSF51338">
    <property type="entry name" value="Composite domain of metallo-dependent hydrolases"/>
    <property type="match status" value="1"/>
</dbReference>
<dbReference type="RefSeq" id="WP_132743806.1">
    <property type="nucleotide sequence ID" value="NZ_SLXK01000003.1"/>
</dbReference>
<dbReference type="Gene3D" id="3.10.310.70">
    <property type="match status" value="1"/>
</dbReference>
<dbReference type="Gene3D" id="3.20.20.140">
    <property type="entry name" value="Metal-dependent hydrolases"/>
    <property type="match status" value="1"/>
</dbReference>
<evidence type="ECO:0000313" key="2">
    <source>
        <dbReference type="EMBL" id="TCP31235.1"/>
    </source>
</evidence>
<dbReference type="InterPro" id="IPR032466">
    <property type="entry name" value="Metal_Hydrolase"/>
</dbReference>
<sequence length="541" mass="60925">MTIKKADVVLSSKTVFTGCKNIPEPALIAIRDNRIIAVGEEHDLKQYIGQDTVIHDFGDKLIMPGFHDNHLHIMMGALAMDSVNLFDARSEEEAVDMVHDYAKARPDDPWIIGFQWDSSYWDDKRFPSRSSIDRIIPDRPVLLFHAEGHYTWANSKALEVAGITRDTEDPPFGSIEKGVNGEPTGILIEGASGLATNKAFDLPKAKKEKLMQRFLKEAARFGVTSVNDLFGTNTNKKLQDFELFREFEEKEQLTVRIHLYPPLDGDLKKAKQLREQYDSEKLRVSGLKQFIDGVITSYTAYMLEPYADHPEKQGEPTFSPDTIKKWAAEADKEGFSIRFHAIGDGAIHLALDAFETAQKNNGPRDSRHSIEHVEVIHPDDISRFKELGVVASMQPDHFALSERGVYTSKIGDQREKYVFVINTLKKSGAKLAFGTDFPIDILNPMQQIYRAVTRIDSSGSDVWHPEERITLSEALHAYTHGSAFATFRENELGTLEAGKLADITVLDRNLFKVPEEDILDVKPVFTMVDGQVVFSEELVSK</sequence>
<dbReference type="GO" id="GO:0016810">
    <property type="term" value="F:hydrolase activity, acting on carbon-nitrogen (but not peptide) bonds"/>
    <property type="evidence" value="ECO:0007669"/>
    <property type="project" value="InterPro"/>
</dbReference>
<dbReference type="OrthoDB" id="9767366at2"/>
<dbReference type="Proteomes" id="UP000295416">
    <property type="component" value="Unassembled WGS sequence"/>
</dbReference>
<gene>
    <name evidence="2" type="ORF">EV207_103118</name>
</gene>
<dbReference type="CDD" id="cd01300">
    <property type="entry name" value="YtcJ_like"/>
    <property type="match status" value="1"/>
</dbReference>
<dbReference type="InterPro" id="IPR013108">
    <property type="entry name" value="Amidohydro_3"/>
</dbReference>
<feature type="domain" description="Amidohydrolase 3" evidence="1">
    <location>
        <begin position="57"/>
        <end position="534"/>
    </location>
</feature>
<evidence type="ECO:0000259" key="1">
    <source>
        <dbReference type="Pfam" id="PF07969"/>
    </source>
</evidence>
<dbReference type="PANTHER" id="PTHR22642">
    <property type="entry name" value="IMIDAZOLONEPROPIONASE"/>
    <property type="match status" value="1"/>
</dbReference>
<dbReference type="PANTHER" id="PTHR22642:SF2">
    <property type="entry name" value="PROTEIN LONG AFTER FAR-RED 3"/>
    <property type="match status" value="1"/>
</dbReference>
<dbReference type="Gene3D" id="2.30.40.10">
    <property type="entry name" value="Urease, subunit C, domain 1"/>
    <property type="match status" value="1"/>
</dbReference>
<dbReference type="EMBL" id="SLXK01000003">
    <property type="protein sequence ID" value="TCP31235.1"/>
    <property type="molecule type" value="Genomic_DNA"/>
</dbReference>
<dbReference type="AlphaFoldDB" id="A0A4R2PBF6"/>
<accession>A0A4R2PBF6</accession>